<reference evidence="1" key="2">
    <citation type="journal article" date="2015" name="Fish Shellfish Immunol.">
        <title>Early steps in the European eel (Anguilla anguilla)-Vibrio vulnificus interaction in the gills: Role of the RtxA13 toxin.</title>
        <authorList>
            <person name="Callol A."/>
            <person name="Pajuelo D."/>
            <person name="Ebbesson L."/>
            <person name="Teles M."/>
            <person name="MacKenzie S."/>
            <person name="Amaro C."/>
        </authorList>
    </citation>
    <scope>NUCLEOTIDE SEQUENCE</scope>
</reference>
<organism evidence="1">
    <name type="scientific">Anguilla anguilla</name>
    <name type="common">European freshwater eel</name>
    <name type="synonym">Muraena anguilla</name>
    <dbReference type="NCBI Taxonomy" id="7936"/>
    <lineage>
        <taxon>Eukaryota</taxon>
        <taxon>Metazoa</taxon>
        <taxon>Chordata</taxon>
        <taxon>Craniata</taxon>
        <taxon>Vertebrata</taxon>
        <taxon>Euteleostomi</taxon>
        <taxon>Actinopterygii</taxon>
        <taxon>Neopterygii</taxon>
        <taxon>Teleostei</taxon>
        <taxon>Anguilliformes</taxon>
        <taxon>Anguillidae</taxon>
        <taxon>Anguilla</taxon>
    </lineage>
</organism>
<evidence type="ECO:0000313" key="1">
    <source>
        <dbReference type="EMBL" id="JAH78075.1"/>
    </source>
</evidence>
<dbReference type="EMBL" id="GBXM01030502">
    <property type="protein sequence ID" value="JAH78075.1"/>
    <property type="molecule type" value="Transcribed_RNA"/>
</dbReference>
<accession>A0A0E9VKX8</accession>
<sequence length="27" mass="3011">MGETENHSKCTSDSPLAYRTVSCKHTQ</sequence>
<dbReference type="AlphaFoldDB" id="A0A0E9VKX8"/>
<name>A0A0E9VKX8_ANGAN</name>
<reference evidence="1" key="1">
    <citation type="submission" date="2014-11" db="EMBL/GenBank/DDBJ databases">
        <authorList>
            <person name="Amaro Gonzalez C."/>
        </authorList>
    </citation>
    <scope>NUCLEOTIDE SEQUENCE</scope>
</reference>
<protein>
    <submittedName>
        <fullName evidence="1">Uncharacterized protein</fullName>
    </submittedName>
</protein>
<proteinExistence type="predicted"/>